<dbReference type="Proteomes" id="UP000287651">
    <property type="component" value="Unassembled WGS sequence"/>
</dbReference>
<evidence type="ECO:0000259" key="3">
    <source>
        <dbReference type="PROSITE" id="PS50202"/>
    </source>
</evidence>
<evidence type="ECO:0000313" key="5">
    <source>
        <dbReference type="Proteomes" id="UP000287651"/>
    </source>
</evidence>
<reference evidence="4 5" key="1">
    <citation type="journal article" date="2014" name="Agronomy (Basel)">
        <title>A Draft Genome Sequence for Ensete ventricosum, the Drought-Tolerant Tree Against Hunger.</title>
        <authorList>
            <person name="Harrison J."/>
            <person name="Moore K.A."/>
            <person name="Paszkiewicz K."/>
            <person name="Jones T."/>
            <person name="Grant M."/>
            <person name="Ambacheew D."/>
            <person name="Muzemil S."/>
            <person name="Studholme D.J."/>
        </authorList>
    </citation>
    <scope>NUCLEOTIDE SEQUENCE [LARGE SCALE GENOMIC DNA]</scope>
</reference>
<comment type="caution">
    <text evidence="4">The sequence shown here is derived from an EMBL/GenBank/DDBJ whole genome shotgun (WGS) entry which is preliminary data.</text>
</comment>
<dbReference type="InterPro" id="IPR008962">
    <property type="entry name" value="PapD-like_sf"/>
</dbReference>
<dbReference type="InterPro" id="IPR013783">
    <property type="entry name" value="Ig-like_fold"/>
</dbReference>
<dbReference type="PROSITE" id="PS50202">
    <property type="entry name" value="MSP"/>
    <property type="match status" value="1"/>
</dbReference>
<sequence length="173" mass="19703">MLRSDRLKGVAYPTKGPAASMAVRGRRGQISRLTQTHPFSVLLRERRDLYQSSVFPESRIHVRRARRGILIHRSNPKRRGRRRRRKNEGGERNPRSVKTTNPKKYCVRPNTGVVLPRSTCDVAVTMQAQKEAPPDMQCKDKFLLQSVIAENGVTTKDITSEMVATYVQFISVS</sequence>
<dbReference type="GO" id="GO:0090158">
    <property type="term" value="P:endoplasmic reticulum membrane organization"/>
    <property type="evidence" value="ECO:0007669"/>
    <property type="project" value="TreeGrafter"/>
</dbReference>
<dbReference type="SUPFAM" id="SSF49354">
    <property type="entry name" value="PapD-like"/>
    <property type="match status" value="1"/>
</dbReference>
<dbReference type="EMBL" id="AMZH03010819">
    <property type="protein sequence ID" value="RRT54023.1"/>
    <property type="molecule type" value="Genomic_DNA"/>
</dbReference>
<dbReference type="InterPro" id="IPR000535">
    <property type="entry name" value="MSP_dom"/>
</dbReference>
<dbReference type="GO" id="GO:0061817">
    <property type="term" value="P:endoplasmic reticulum-plasma membrane tethering"/>
    <property type="evidence" value="ECO:0007669"/>
    <property type="project" value="TreeGrafter"/>
</dbReference>
<evidence type="ECO:0000313" key="4">
    <source>
        <dbReference type="EMBL" id="RRT54023.1"/>
    </source>
</evidence>
<dbReference type="InterPro" id="IPR016763">
    <property type="entry name" value="VAP"/>
</dbReference>
<feature type="domain" description="MSP" evidence="3">
    <location>
        <begin position="51"/>
        <end position="173"/>
    </location>
</feature>
<dbReference type="Pfam" id="PF00635">
    <property type="entry name" value="Motile_Sperm"/>
    <property type="match status" value="1"/>
</dbReference>
<feature type="compositionally biased region" description="Basic residues" evidence="2">
    <location>
        <begin position="66"/>
        <end position="86"/>
    </location>
</feature>
<dbReference type="Gene3D" id="2.60.40.10">
    <property type="entry name" value="Immunoglobulins"/>
    <property type="match status" value="1"/>
</dbReference>
<name>A0A426YQK8_ENSVE</name>
<evidence type="ECO:0000256" key="2">
    <source>
        <dbReference type="SAM" id="MobiDB-lite"/>
    </source>
</evidence>
<dbReference type="PANTHER" id="PTHR10809:SF150">
    <property type="entry name" value="OS08G0155100 PROTEIN"/>
    <property type="match status" value="1"/>
</dbReference>
<gene>
    <name evidence="4" type="ORF">B296_00031678</name>
</gene>
<dbReference type="PANTHER" id="PTHR10809">
    <property type="entry name" value="VESICLE-ASSOCIATED MEMBRANE PROTEIN-ASSOCIATED PROTEIN"/>
    <property type="match status" value="1"/>
</dbReference>
<dbReference type="GO" id="GO:0005886">
    <property type="term" value="C:plasma membrane"/>
    <property type="evidence" value="ECO:0007669"/>
    <property type="project" value="TreeGrafter"/>
</dbReference>
<feature type="region of interest" description="Disordered" evidence="2">
    <location>
        <begin position="66"/>
        <end position="104"/>
    </location>
</feature>
<accession>A0A426YQK8</accession>
<protein>
    <recommendedName>
        <fullName evidence="3">MSP domain-containing protein</fullName>
    </recommendedName>
</protein>
<proteinExistence type="inferred from homology"/>
<organism evidence="4 5">
    <name type="scientific">Ensete ventricosum</name>
    <name type="common">Abyssinian banana</name>
    <name type="synonym">Musa ensete</name>
    <dbReference type="NCBI Taxonomy" id="4639"/>
    <lineage>
        <taxon>Eukaryota</taxon>
        <taxon>Viridiplantae</taxon>
        <taxon>Streptophyta</taxon>
        <taxon>Embryophyta</taxon>
        <taxon>Tracheophyta</taxon>
        <taxon>Spermatophyta</taxon>
        <taxon>Magnoliopsida</taxon>
        <taxon>Liliopsida</taxon>
        <taxon>Zingiberales</taxon>
        <taxon>Musaceae</taxon>
        <taxon>Ensete</taxon>
    </lineage>
</organism>
<comment type="similarity">
    <text evidence="1">Belongs to the VAMP-associated protein (VAP) (TC 9.B.17) family.</text>
</comment>
<dbReference type="AlphaFoldDB" id="A0A426YQK8"/>
<evidence type="ECO:0000256" key="1">
    <source>
        <dbReference type="ARBA" id="ARBA00008932"/>
    </source>
</evidence>
<dbReference type="GO" id="GO:0005789">
    <property type="term" value="C:endoplasmic reticulum membrane"/>
    <property type="evidence" value="ECO:0007669"/>
    <property type="project" value="InterPro"/>
</dbReference>